<dbReference type="EMBL" id="MNCJ02000316">
    <property type="protein sequence ID" value="KAF5821088.1"/>
    <property type="molecule type" value="Genomic_DNA"/>
</dbReference>
<dbReference type="EMBL" id="CM007890">
    <property type="protein sequence ID" value="OTG36213.1"/>
    <property type="molecule type" value="Genomic_DNA"/>
</dbReference>
<sequence>MFCLPTDCCGVVQWGKMFHCSSLSKCSLLFKSTSRSGPSTSREGCGEHVSFSRREYETLRSG</sequence>
<dbReference type="Proteomes" id="UP000215914">
    <property type="component" value="Chromosome 1"/>
</dbReference>
<dbReference type="Gramene" id="mRNA:HanXRQr2_Chr01g0009731">
    <property type="protein sequence ID" value="mRNA:HanXRQr2_Chr01g0009731"/>
    <property type="gene ID" value="HanXRQr2_Chr01g0009731"/>
</dbReference>
<proteinExistence type="predicted"/>
<dbReference type="AlphaFoldDB" id="A0A251VM45"/>
<reference evidence="2" key="2">
    <citation type="submission" date="2017-02" db="EMBL/GenBank/DDBJ databases">
        <title>Sunflower complete genome.</title>
        <authorList>
            <person name="Langlade N."/>
            <person name="Munos S."/>
        </authorList>
    </citation>
    <scope>NUCLEOTIDE SEQUENCE [LARGE SCALE GENOMIC DNA]</scope>
    <source>
        <tissue evidence="2">Leaves</tissue>
    </source>
</reference>
<reference evidence="1 3" key="1">
    <citation type="journal article" date="2017" name="Nature">
        <title>The sunflower genome provides insights into oil metabolism, flowering and Asterid evolution.</title>
        <authorList>
            <person name="Badouin H."/>
            <person name="Gouzy J."/>
            <person name="Grassa C.J."/>
            <person name="Murat F."/>
            <person name="Staton S.E."/>
            <person name="Cottret L."/>
            <person name="Lelandais-Briere C."/>
            <person name="Owens G.L."/>
            <person name="Carrere S."/>
            <person name="Mayjonade B."/>
            <person name="Legrand L."/>
            <person name="Gill N."/>
            <person name="Kane N.C."/>
            <person name="Bowers J.E."/>
            <person name="Hubner S."/>
            <person name="Bellec A."/>
            <person name="Berard A."/>
            <person name="Berges H."/>
            <person name="Blanchet N."/>
            <person name="Boniface M.C."/>
            <person name="Brunel D."/>
            <person name="Catrice O."/>
            <person name="Chaidir N."/>
            <person name="Claudel C."/>
            <person name="Donnadieu C."/>
            <person name="Faraut T."/>
            <person name="Fievet G."/>
            <person name="Helmstetter N."/>
            <person name="King M."/>
            <person name="Knapp S.J."/>
            <person name="Lai Z."/>
            <person name="Le Paslier M.C."/>
            <person name="Lippi Y."/>
            <person name="Lorenzon L."/>
            <person name="Mandel J.R."/>
            <person name="Marage G."/>
            <person name="Marchand G."/>
            <person name="Marquand E."/>
            <person name="Bret-Mestries E."/>
            <person name="Morien E."/>
            <person name="Nambeesan S."/>
            <person name="Nguyen T."/>
            <person name="Pegot-Espagnet P."/>
            <person name="Pouilly N."/>
            <person name="Raftis F."/>
            <person name="Sallet E."/>
            <person name="Schiex T."/>
            <person name="Thomas J."/>
            <person name="Vandecasteele C."/>
            <person name="Vares D."/>
            <person name="Vear F."/>
            <person name="Vautrin S."/>
            <person name="Crespi M."/>
            <person name="Mangin B."/>
            <person name="Burke J.M."/>
            <person name="Salse J."/>
            <person name="Munos S."/>
            <person name="Vincourt P."/>
            <person name="Rieseberg L.H."/>
            <person name="Langlade N.B."/>
        </authorList>
    </citation>
    <scope>NUCLEOTIDE SEQUENCE [LARGE SCALE GENOMIC DNA]</scope>
    <source>
        <strain evidence="3">cv. SF193</strain>
        <tissue evidence="1">Leaves</tissue>
    </source>
</reference>
<keyword evidence="3" id="KW-1185">Reference proteome</keyword>
<evidence type="ECO:0000313" key="1">
    <source>
        <dbReference type="EMBL" id="KAF5821088.1"/>
    </source>
</evidence>
<organism evidence="2 3">
    <name type="scientific">Helianthus annuus</name>
    <name type="common">Common sunflower</name>
    <dbReference type="NCBI Taxonomy" id="4232"/>
    <lineage>
        <taxon>Eukaryota</taxon>
        <taxon>Viridiplantae</taxon>
        <taxon>Streptophyta</taxon>
        <taxon>Embryophyta</taxon>
        <taxon>Tracheophyta</taxon>
        <taxon>Spermatophyta</taxon>
        <taxon>Magnoliopsida</taxon>
        <taxon>eudicotyledons</taxon>
        <taxon>Gunneridae</taxon>
        <taxon>Pentapetalae</taxon>
        <taxon>asterids</taxon>
        <taxon>campanulids</taxon>
        <taxon>Asterales</taxon>
        <taxon>Asteraceae</taxon>
        <taxon>Asteroideae</taxon>
        <taxon>Heliantheae alliance</taxon>
        <taxon>Heliantheae</taxon>
        <taxon>Helianthus</taxon>
    </lineage>
</organism>
<protein>
    <submittedName>
        <fullName evidence="2">Uncharacterized protein</fullName>
    </submittedName>
</protein>
<dbReference type="InParanoid" id="A0A251VM45"/>
<reference evidence="1" key="3">
    <citation type="submission" date="2020-06" db="EMBL/GenBank/DDBJ databases">
        <title>Helianthus annuus Genome sequencing and assembly Release 2.</title>
        <authorList>
            <person name="Gouzy J."/>
            <person name="Langlade N."/>
            <person name="Munos S."/>
        </authorList>
    </citation>
    <scope>NUCLEOTIDE SEQUENCE</scope>
    <source>
        <tissue evidence="1">Leaves</tissue>
    </source>
</reference>
<evidence type="ECO:0000313" key="2">
    <source>
        <dbReference type="EMBL" id="OTG36213.1"/>
    </source>
</evidence>
<accession>A0A251VM45</accession>
<name>A0A251VM45_HELAN</name>
<gene>
    <name evidence="2" type="ORF">HannXRQ_Chr01g0005151</name>
    <name evidence="1" type="ORF">HanXRQr2_Chr01g0009731</name>
</gene>
<evidence type="ECO:0000313" key="3">
    <source>
        <dbReference type="Proteomes" id="UP000215914"/>
    </source>
</evidence>